<accession>A0A1V4JP22</accession>
<keyword evidence="3" id="KW-1185">Reference proteome</keyword>
<comment type="caution">
    <text evidence="2">The sequence shown here is derived from an EMBL/GenBank/DDBJ whole genome shotgun (WGS) entry which is preliminary data.</text>
</comment>
<dbReference type="AlphaFoldDB" id="A0A1V4JP22"/>
<gene>
    <name evidence="2" type="ORF">AV530_013345</name>
</gene>
<name>A0A1V4JP22_PATFA</name>
<organism evidence="2 3">
    <name type="scientific">Patagioenas fasciata monilis</name>
    <dbReference type="NCBI Taxonomy" id="372326"/>
    <lineage>
        <taxon>Eukaryota</taxon>
        <taxon>Metazoa</taxon>
        <taxon>Chordata</taxon>
        <taxon>Craniata</taxon>
        <taxon>Vertebrata</taxon>
        <taxon>Euteleostomi</taxon>
        <taxon>Archelosauria</taxon>
        <taxon>Archosauria</taxon>
        <taxon>Dinosauria</taxon>
        <taxon>Saurischia</taxon>
        <taxon>Theropoda</taxon>
        <taxon>Coelurosauria</taxon>
        <taxon>Aves</taxon>
        <taxon>Neognathae</taxon>
        <taxon>Neoaves</taxon>
        <taxon>Columbimorphae</taxon>
        <taxon>Columbiformes</taxon>
        <taxon>Columbidae</taxon>
        <taxon>Patagioenas</taxon>
    </lineage>
</organism>
<protein>
    <submittedName>
        <fullName evidence="2">Uncharacterized protein</fullName>
    </submittedName>
</protein>
<evidence type="ECO:0000313" key="2">
    <source>
        <dbReference type="EMBL" id="OPJ73933.1"/>
    </source>
</evidence>
<feature type="region of interest" description="Disordered" evidence="1">
    <location>
        <begin position="68"/>
        <end position="95"/>
    </location>
</feature>
<dbReference type="Proteomes" id="UP000190648">
    <property type="component" value="Unassembled WGS sequence"/>
</dbReference>
<evidence type="ECO:0000313" key="3">
    <source>
        <dbReference type="Proteomes" id="UP000190648"/>
    </source>
</evidence>
<dbReference type="EMBL" id="LSYS01006880">
    <property type="protein sequence ID" value="OPJ73933.1"/>
    <property type="molecule type" value="Genomic_DNA"/>
</dbReference>
<feature type="region of interest" description="Disordered" evidence="1">
    <location>
        <begin position="1"/>
        <end position="33"/>
    </location>
</feature>
<reference evidence="2 3" key="1">
    <citation type="submission" date="2016-02" db="EMBL/GenBank/DDBJ databases">
        <title>Band-tailed pigeon sequencing and assembly.</title>
        <authorList>
            <person name="Soares A.E."/>
            <person name="Novak B.J."/>
            <person name="Rice E.S."/>
            <person name="O'Connell B."/>
            <person name="Chang D."/>
            <person name="Weber S."/>
            <person name="Shapiro B."/>
        </authorList>
    </citation>
    <scope>NUCLEOTIDE SEQUENCE [LARGE SCALE GENOMIC DNA]</scope>
    <source>
        <strain evidence="2">BTP2013</strain>
        <tissue evidence="2">Blood</tissue>
    </source>
</reference>
<sequence>MRTRHRHHIFETQKQARCRGTATPSPPGRGAERGRAELVVFESTRVTEYEAWKSFKVIQLLQAEHHHLSPGGSRLPRKAFGQSNGRPKDGYIFYN</sequence>
<evidence type="ECO:0000256" key="1">
    <source>
        <dbReference type="SAM" id="MobiDB-lite"/>
    </source>
</evidence>
<proteinExistence type="predicted"/>